<dbReference type="GO" id="GO:0006284">
    <property type="term" value="P:base-excision repair"/>
    <property type="evidence" value="ECO:0007669"/>
    <property type="project" value="InterPro"/>
</dbReference>
<dbReference type="InterPro" id="IPR017658">
    <property type="entry name" value="HhH-GPD_base_excis"/>
</dbReference>
<organism evidence="3 4">
    <name type="scientific">Candidatus Dormiibacter inghamiae</name>
    <dbReference type="NCBI Taxonomy" id="3127013"/>
    <lineage>
        <taxon>Bacteria</taxon>
        <taxon>Bacillati</taxon>
        <taxon>Candidatus Dormiibacterota</taxon>
        <taxon>Candidatus Dormibacteria</taxon>
        <taxon>Candidatus Dormibacterales</taxon>
        <taxon>Candidatus Dormibacteraceae</taxon>
        <taxon>Candidatus Dormiibacter</taxon>
    </lineage>
</organism>
<dbReference type="AlphaFoldDB" id="A0A934KLQ7"/>
<feature type="compositionally biased region" description="Basic and acidic residues" evidence="1">
    <location>
        <begin position="172"/>
        <end position="187"/>
    </location>
</feature>
<dbReference type="InterPro" id="IPR003265">
    <property type="entry name" value="HhH-GPD_domain"/>
</dbReference>
<accession>A0A934KLQ7</accession>
<dbReference type="Pfam" id="PF00730">
    <property type="entry name" value="HhH-GPD"/>
    <property type="match status" value="1"/>
</dbReference>
<dbReference type="SUPFAM" id="SSF48150">
    <property type="entry name" value="DNA-glycosylase"/>
    <property type="match status" value="1"/>
</dbReference>
<evidence type="ECO:0000313" key="3">
    <source>
        <dbReference type="EMBL" id="MBJ7604365.1"/>
    </source>
</evidence>
<feature type="domain" description="HhH-GPD" evidence="2">
    <location>
        <begin position="30"/>
        <end position="132"/>
    </location>
</feature>
<dbReference type="GO" id="GO:0003824">
    <property type="term" value="F:catalytic activity"/>
    <property type="evidence" value="ECO:0007669"/>
    <property type="project" value="InterPro"/>
</dbReference>
<proteinExistence type="predicted"/>
<dbReference type="Gene3D" id="1.10.340.30">
    <property type="entry name" value="Hypothetical protein, domain 2"/>
    <property type="match status" value="1"/>
</dbReference>
<dbReference type="Proteomes" id="UP000620075">
    <property type="component" value="Unassembled WGS sequence"/>
</dbReference>
<sequence length="187" mass="21053">MRDDSPMSITWTGHPEADRLLESDPLALLIGLVLDQQVKMEKAFSGPYELRQRLGHLEAERIARMDPDRLADVFRERPAIHRFPGNMAKRVQQLCQVVTEEYGGQADKVWREASSGEALAQRIGRLPGFGEQKTKITVAVLAKKFDVRPAGWGRYAADWHTVADVDSPESMAEARDVKRRMKAEGKA</sequence>
<dbReference type="EMBL" id="JAEKNQ010000057">
    <property type="protein sequence ID" value="MBJ7604365.1"/>
    <property type="molecule type" value="Genomic_DNA"/>
</dbReference>
<reference evidence="3 4" key="1">
    <citation type="submission" date="2020-10" db="EMBL/GenBank/DDBJ databases">
        <title>Ca. Dormibacterota MAGs.</title>
        <authorList>
            <person name="Montgomery K."/>
        </authorList>
    </citation>
    <scope>NUCLEOTIDE SEQUENCE [LARGE SCALE GENOMIC DNA]</scope>
    <source>
        <strain evidence="3">SC8811_S16_3</strain>
    </source>
</reference>
<evidence type="ECO:0000256" key="1">
    <source>
        <dbReference type="SAM" id="MobiDB-lite"/>
    </source>
</evidence>
<evidence type="ECO:0000259" key="2">
    <source>
        <dbReference type="Pfam" id="PF00730"/>
    </source>
</evidence>
<comment type="caution">
    <text evidence="3">The sequence shown here is derived from an EMBL/GenBank/DDBJ whole genome shotgun (WGS) entry which is preliminary data.</text>
</comment>
<protein>
    <submittedName>
        <fullName evidence="3">Fe-S cluster assembly protein HesB</fullName>
    </submittedName>
</protein>
<evidence type="ECO:0000313" key="4">
    <source>
        <dbReference type="Proteomes" id="UP000620075"/>
    </source>
</evidence>
<dbReference type="InterPro" id="IPR011257">
    <property type="entry name" value="DNA_glycosylase"/>
</dbReference>
<name>A0A934KLQ7_9BACT</name>
<dbReference type="NCBIfam" id="TIGR03252">
    <property type="entry name" value="HhH-GPD-type base excision DNA repair protein"/>
    <property type="match status" value="1"/>
</dbReference>
<feature type="region of interest" description="Disordered" evidence="1">
    <location>
        <begin position="167"/>
        <end position="187"/>
    </location>
</feature>
<gene>
    <name evidence="3" type="ORF">JF888_14450</name>
</gene>